<dbReference type="AlphaFoldDB" id="A0A101M0Q2"/>
<geneLocation type="mitochondrion" evidence="1"/>
<protein>
    <submittedName>
        <fullName evidence="1">Uncharacterized protein</fullName>
    </submittedName>
</protein>
<reference evidence="1" key="1">
    <citation type="journal article" date="2015" name="Genome Biol. Evol.">
        <title>Organellar Genomes of White Spruce (Picea glauca): Assembly and Annotation.</title>
        <authorList>
            <person name="Jackman S.D."/>
            <person name="Warren R.L."/>
            <person name="Gibb E.A."/>
            <person name="Vandervalk B.P."/>
            <person name="Mohamadi H."/>
            <person name="Chu J."/>
            <person name="Raymond A."/>
            <person name="Pleasance S."/>
            <person name="Coope R."/>
            <person name="Wildung M.R."/>
            <person name="Ritland C.E."/>
            <person name="Bousquet J."/>
            <person name="Jones S.J."/>
            <person name="Bohlmann J."/>
            <person name="Birol I."/>
        </authorList>
    </citation>
    <scope>NUCLEOTIDE SEQUENCE [LARGE SCALE GENOMIC DNA]</scope>
    <source>
        <tissue evidence="1">Flushing bud</tissue>
    </source>
</reference>
<sequence length="118" mass="13138">MDKLIDNASHRTYTTLTGLIRVDPLMATIAPPLEAQSLGRPFLEKLLRHYILYQYRFEEVGSGIHRGYSNIFLLFKFISFSFSIIPGMDSIAGRGYSAGLLGLDTGLDCSTLATRLGY</sequence>
<name>A0A101M0Q2_PICGL</name>
<gene>
    <name evidence="1" type="ORF">ABT39_MTgene4118</name>
</gene>
<comment type="caution">
    <text evidence="1">The sequence shown here is derived from an EMBL/GenBank/DDBJ whole genome shotgun (WGS) entry which is preliminary data.</text>
</comment>
<proteinExistence type="predicted"/>
<keyword evidence="1" id="KW-0496">Mitochondrion</keyword>
<organism evidence="1">
    <name type="scientific">Picea glauca</name>
    <name type="common">White spruce</name>
    <name type="synonym">Pinus glauca</name>
    <dbReference type="NCBI Taxonomy" id="3330"/>
    <lineage>
        <taxon>Eukaryota</taxon>
        <taxon>Viridiplantae</taxon>
        <taxon>Streptophyta</taxon>
        <taxon>Embryophyta</taxon>
        <taxon>Tracheophyta</taxon>
        <taxon>Spermatophyta</taxon>
        <taxon>Pinopsida</taxon>
        <taxon>Pinidae</taxon>
        <taxon>Conifers I</taxon>
        <taxon>Pinales</taxon>
        <taxon>Pinaceae</taxon>
        <taxon>Picea</taxon>
    </lineage>
</organism>
<evidence type="ECO:0000313" key="1">
    <source>
        <dbReference type="EMBL" id="KUM48782.1"/>
    </source>
</evidence>
<accession>A0A101M0Q2</accession>
<dbReference type="EMBL" id="LKAM01000004">
    <property type="protein sequence ID" value="KUM48782.1"/>
    <property type="molecule type" value="Genomic_DNA"/>
</dbReference>